<dbReference type="EMBL" id="QPFP01000028">
    <property type="protein sequence ID" value="TEB29173.1"/>
    <property type="molecule type" value="Genomic_DNA"/>
</dbReference>
<organism evidence="4 5">
    <name type="scientific">Coprinellus micaceus</name>
    <name type="common">Glistening ink-cap mushroom</name>
    <name type="synonym">Coprinus micaceus</name>
    <dbReference type="NCBI Taxonomy" id="71717"/>
    <lineage>
        <taxon>Eukaryota</taxon>
        <taxon>Fungi</taxon>
        <taxon>Dikarya</taxon>
        <taxon>Basidiomycota</taxon>
        <taxon>Agaricomycotina</taxon>
        <taxon>Agaricomycetes</taxon>
        <taxon>Agaricomycetidae</taxon>
        <taxon>Agaricales</taxon>
        <taxon>Agaricineae</taxon>
        <taxon>Psathyrellaceae</taxon>
        <taxon>Coprinellus</taxon>
    </lineage>
</organism>
<dbReference type="InterPro" id="IPR050425">
    <property type="entry name" value="NAD(P)_dehydrat-like"/>
</dbReference>
<dbReference type="InterPro" id="IPR036291">
    <property type="entry name" value="NAD(P)-bd_dom_sf"/>
</dbReference>
<dbReference type="STRING" id="71717.A0A4Y7T4T1"/>
<dbReference type="AlphaFoldDB" id="A0A4Y7T4T1"/>
<evidence type="ECO:0000313" key="5">
    <source>
        <dbReference type="Proteomes" id="UP000298030"/>
    </source>
</evidence>
<evidence type="ECO:0000313" key="4">
    <source>
        <dbReference type="EMBL" id="TEB29173.1"/>
    </source>
</evidence>
<dbReference type="Gene3D" id="3.40.50.720">
    <property type="entry name" value="NAD(P)-binding Rossmann-like Domain"/>
    <property type="match status" value="1"/>
</dbReference>
<dbReference type="Proteomes" id="UP000298030">
    <property type="component" value="Unassembled WGS sequence"/>
</dbReference>
<reference evidence="4 5" key="1">
    <citation type="journal article" date="2019" name="Nat. Ecol. Evol.">
        <title>Megaphylogeny resolves global patterns of mushroom evolution.</title>
        <authorList>
            <person name="Varga T."/>
            <person name="Krizsan K."/>
            <person name="Foldi C."/>
            <person name="Dima B."/>
            <person name="Sanchez-Garcia M."/>
            <person name="Sanchez-Ramirez S."/>
            <person name="Szollosi G.J."/>
            <person name="Szarkandi J.G."/>
            <person name="Papp V."/>
            <person name="Albert L."/>
            <person name="Andreopoulos W."/>
            <person name="Angelini C."/>
            <person name="Antonin V."/>
            <person name="Barry K.W."/>
            <person name="Bougher N.L."/>
            <person name="Buchanan P."/>
            <person name="Buyck B."/>
            <person name="Bense V."/>
            <person name="Catcheside P."/>
            <person name="Chovatia M."/>
            <person name="Cooper J."/>
            <person name="Damon W."/>
            <person name="Desjardin D."/>
            <person name="Finy P."/>
            <person name="Geml J."/>
            <person name="Haridas S."/>
            <person name="Hughes K."/>
            <person name="Justo A."/>
            <person name="Karasinski D."/>
            <person name="Kautmanova I."/>
            <person name="Kiss B."/>
            <person name="Kocsube S."/>
            <person name="Kotiranta H."/>
            <person name="LaButti K.M."/>
            <person name="Lechner B.E."/>
            <person name="Liimatainen K."/>
            <person name="Lipzen A."/>
            <person name="Lukacs Z."/>
            <person name="Mihaltcheva S."/>
            <person name="Morgado L.N."/>
            <person name="Niskanen T."/>
            <person name="Noordeloos M.E."/>
            <person name="Ohm R.A."/>
            <person name="Ortiz-Santana B."/>
            <person name="Ovrebo C."/>
            <person name="Racz N."/>
            <person name="Riley R."/>
            <person name="Savchenko A."/>
            <person name="Shiryaev A."/>
            <person name="Soop K."/>
            <person name="Spirin V."/>
            <person name="Szebenyi C."/>
            <person name="Tomsovsky M."/>
            <person name="Tulloss R.E."/>
            <person name="Uehling J."/>
            <person name="Grigoriev I.V."/>
            <person name="Vagvolgyi C."/>
            <person name="Papp T."/>
            <person name="Martin F.M."/>
            <person name="Miettinen O."/>
            <person name="Hibbett D.S."/>
            <person name="Nagy L.G."/>
        </authorList>
    </citation>
    <scope>NUCLEOTIDE SEQUENCE [LARGE SCALE GENOMIC DNA]</scope>
    <source>
        <strain evidence="4 5">FP101781</strain>
    </source>
</reference>
<dbReference type="GO" id="GO:0016616">
    <property type="term" value="F:oxidoreductase activity, acting on the CH-OH group of donors, NAD or NADP as acceptor"/>
    <property type="evidence" value="ECO:0007669"/>
    <property type="project" value="TreeGrafter"/>
</dbReference>
<dbReference type="PANTHER" id="PTHR10366">
    <property type="entry name" value="NAD DEPENDENT EPIMERASE/DEHYDRATASE"/>
    <property type="match status" value="1"/>
</dbReference>
<gene>
    <name evidence="4" type="ORF">FA13DRAFT_1793276</name>
</gene>
<dbReference type="InterPro" id="IPR001509">
    <property type="entry name" value="Epimerase_deHydtase"/>
</dbReference>
<dbReference type="PANTHER" id="PTHR10366:SF564">
    <property type="entry name" value="STEROL-4-ALPHA-CARBOXYLATE 3-DEHYDROGENASE, DECARBOXYLATING"/>
    <property type="match status" value="1"/>
</dbReference>
<feature type="domain" description="NAD-dependent epimerase/dehydratase" evidence="3">
    <location>
        <begin position="11"/>
        <end position="268"/>
    </location>
</feature>
<evidence type="ECO:0000256" key="1">
    <source>
        <dbReference type="ARBA" id="ARBA00023002"/>
    </source>
</evidence>
<accession>A0A4Y7T4T1</accession>
<dbReference type="SUPFAM" id="SSF51735">
    <property type="entry name" value="NAD(P)-binding Rossmann-fold domains"/>
    <property type="match status" value="1"/>
</dbReference>
<keyword evidence="1" id="KW-0560">Oxidoreductase</keyword>
<dbReference type="Pfam" id="PF01370">
    <property type="entry name" value="Epimerase"/>
    <property type="match status" value="1"/>
</dbReference>
<evidence type="ECO:0000259" key="3">
    <source>
        <dbReference type="Pfam" id="PF01370"/>
    </source>
</evidence>
<protein>
    <submittedName>
        <fullName evidence="4">NAD(P)-binding protein</fullName>
    </submittedName>
</protein>
<comment type="caution">
    <text evidence="4">The sequence shown here is derived from an EMBL/GenBank/DDBJ whole genome shotgun (WGS) entry which is preliminary data.</text>
</comment>
<proteinExistence type="inferred from homology"/>
<keyword evidence="5" id="KW-1185">Reference proteome</keyword>
<comment type="similarity">
    <text evidence="2">Belongs to the NAD(P)-dependent epimerase/dehydratase family. Dihydroflavonol-4-reductase subfamily.</text>
</comment>
<dbReference type="OrthoDB" id="2735536at2759"/>
<evidence type="ECO:0000256" key="2">
    <source>
        <dbReference type="ARBA" id="ARBA00023445"/>
    </source>
</evidence>
<name>A0A4Y7T4T1_COPMI</name>
<sequence length="349" mass="38624">MPALSSPTSKVLVTGPNGYIGLWVVKTLLDRGHTVRAAVRSETRAKDLKTLFSSAGNRLEFAIVEDMLKEGAFDEAVKGVDAIQHLASPIVGKAQTNEEYIRSAVDGTLEIFKSALKNGSTVKRIVTTSSTVAVWSVYDQEVKTFTELDWNEQDVAWVKDETKSFDHIAAYSASKTLAERAAWDFYNTHKQEVKWDIAFVLPSMVYGPSVHSYASPAELTGTQKTWWDGVVGEGKTKETLSQGANWVDVRDVAEAQVRALEREDAGNERFLVVAESYVWQEWLDLSNSALASLSPGSATRFSQGFSDIKNQVPTTFDTSKVKRILGITYRTKEETTKDVLAQAVKLGWI</sequence>